<evidence type="ECO:0000259" key="1">
    <source>
        <dbReference type="Pfam" id="PF10536"/>
    </source>
</evidence>
<proteinExistence type="predicted"/>
<gene>
    <name evidence="2" type="ORF">Ahy_B06g084229</name>
</gene>
<dbReference type="InterPro" id="IPR019557">
    <property type="entry name" value="AminoTfrase-like_pln_mobile"/>
</dbReference>
<reference evidence="2 3" key="1">
    <citation type="submission" date="2019-01" db="EMBL/GenBank/DDBJ databases">
        <title>Sequencing of cultivated peanut Arachis hypogaea provides insights into genome evolution and oil improvement.</title>
        <authorList>
            <person name="Chen X."/>
        </authorList>
    </citation>
    <scope>NUCLEOTIDE SEQUENCE [LARGE SCALE GENOMIC DNA]</scope>
    <source>
        <strain evidence="3">cv. Fuhuasheng</strain>
        <tissue evidence="2">Leaves</tissue>
    </source>
</reference>
<feature type="domain" description="Aminotransferase-like plant mobile" evidence="1">
    <location>
        <begin position="209"/>
        <end position="279"/>
    </location>
</feature>
<dbReference type="EMBL" id="SDMP01000016">
    <property type="protein sequence ID" value="RYR04490.1"/>
    <property type="molecule type" value="Genomic_DNA"/>
</dbReference>
<dbReference type="InterPro" id="IPR044824">
    <property type="entry name" value="MAIN-like"/>
</dbReference>
<evidence type="ECO:0000313" key="3">
    <source>
        <dbReference type="Proteomes" id="UP000289738"/>
    </source>
</evidence>
<comment type="caution">
    <text evidence="2">The sequence shown here is derived from an EMBL/GenBank/DDBJ whole genome shotgun (WGS) entry which is preliminary data.</text>
</comment>
<dbReference type="PANTHER" id="PTHR46033:SF8">
    <property type="entry name" value="PROTEIN MAINTENANCE OF MERISTEMS-LIKE"/>
    <property type="match status" value="1"/>
</dbReference>
<accession>A0A444YRE7</accession>
<dbReference type="GO" id="GO:0010073">
    <property type="term" value="P:meristem maintenance"/>
    <property type="evidence" value="ECO:0007669"/>
    <property type="project" value="InterPro"/>
</dbReference>
<dbReference type="PANTHER" id="PTHR46033">
    <property type="entry name" value="PROTEIN MAIN-LIKE 2"/>
    <property type="match status" value="1"/>
</dbReference>
<sequence length="308" mass="35852">MPRHQMAGNNGDMYWLNGIAHVAEFIDERVMPANASEATVQVYVHSYIMMLLFTMLFGDKFGARYSWGSATLSWLYKCFCRVANRNFKNLARPLALLQSWIFWRFPTSRPRGFDTILWLLASRYLPSSDEKGPRVIATRHRLDRLSVVDIKYLNLINYHIAVHLDPRTTRIVSISWTESHILLITSTKIDYEVVYECIHHGVVINSAIGDKSRTCLHIRWLPYVARLENLGRYRWGSAAHSWLYRCMCRVANRHVIKLAGLLQLFQSWIFCPFLGFRPGGFDTFHWSLVSRWLGYQPTLSKKGPRVAH</sequence>
<feature type="domain" description="Aminotransferase-like plant mobile" evidence="1">
    <location>
        <begin position="61"/>
        <end position="153"/>
    </location>
</feature>
<keyword evidence="3" id="KW-1185">Reference proteome</keyword>
<name>A0A444YRE7_ARAHY</name>
<evidence type="ECO:0000313" key="2">
    <source>
        <dbReference type="EMBL" id="RYR04490.1"/>
    </source>
</evidence>
<dbReference type="AlphaFoldDB" id="A0A444YRE7"/>
<dbReference type="Pfam" id="PF10536">
    <property type="entry name" value="PMD"/>
    <property type="match status" value="2"/>
</dbReference>
<dbReference type="Proteomes" id="UP000289738">
    <property type="component" value="Chromosome B06"/>
</dbReference>
<protein>
    <recommendedName>
        <fullName evidence="1">Aminotransferase-like plant mobile domain-containing protein</fullName>
    </recommendedName>
</protein>
<organism evidence="2 3">
    <name type="scientific">Arachis hypogaea</name>
    <name type="common">Peanut</name>
    <dbReference type="NCBI Taxonomy" id="3818"/>
    <lineage>
        <taxon>Eukaryota</taxon>
        <taxon>Viridiplantae</taxon>
        <taxon>Streptophyta</taxon>
        <taxon>Embryophyta</taxon>
        <taxon>Tracheophyta</taxon>
        <taxon>Spermatophyta</taxon>
        <taxon>Magnoliopsida</taxon>
        <taxon>eudicotyledons</taxon>
        <taxon>Gunneridae</taxon>
        <taxon>Pentapetalae</taxon>
        <taxon>rosids</taxon>
        <taxon>fabids</taxon>
        <taxon>Fabales</taxon>
        <taxon>Fabaceae</taxon>
        <taxon>Papilionoideae</taxon>
        <taxon>50 kb inversion clade</taxon>
        <taxon>dalbergioids sensu lato</taxon>
        <taxon>Dalbergieae</taxon>
        <taxon>Pterocarpus clade</taxon>
        <taxon>Arachis</taxon>
    </lineage>
</organism>